<dbReference type="AlphaFoldDB" id="A0A4V3FUQ8"/>
<protein>
    <submittedName>
        <fullName evidence="6">Histidine kinase/DNA gyrase B/HSP90-like ATPase</fullName>
    </submittedName>
</protein>
<dbReference type="GO" id="GO:0016301">
    <property type="term" value="F:kinase activity"/>
    <property type="evidence" value="ECO:0007669"/>
    <property type="project" value="UniProtKB-KW"/>
</dbReference>
<proteinExistence type="predicted"/>
<keyword evidence="2 6" id="KW-0418">Kinase</keyword>
<evidence type="ECO:0000256" key="3">
    <source>
        <dbReference type="ARBA" id="ARBA00023012"/>
    </source>
</evidence>
<organism evidence="6 7">
    <name type="scientific">Actinophytocola oryzae</name>
    <dbReference type="NCBI Taxonomy" id="502181"/>
    <lineage>
        <taxon>Bacteria</taxon>
        <taxon>Bacillati</taxon>
        <taxon>Actinomycetota</taxon>
        <taxon>Actinomycetes</taxon>
        <taxon>Pseudonocardiales</taxon>
        <taxon>Pseudonocardiaceae</taxon>
    </lineage>
</organism>
<feature type="transmembrane region" description="Helical" evidence="4">
    <location>
        <begin position="17"/>
        <end position="34"/>
    </location>
</feature>
<keyword evidence="4" id="KW-0812">Transmembrane</keyword>
<feature type="transmembrane region" description="Helical" evidence="4">
    <location>
        <begin position="46"/>
        <end position="64"/>
    </location>
</feature>
<dbReference type="InterPro" id="IPR050482">
    <property type="entry name" value="Sensor_HK_TwoCompSys"/>
</dbReference>
<dbReference type="InterPro" id="IPR003594">
    <property type="entry name" value="HATPase_dom"/>
</dbReference>
<dbReference type="EMBL" id="SOCP01000002">
    <property type="protein sequence ID" value="TDV56181.1"/>
    <property type="molecule type" value="Genomic_DNA"/>
</dbReference>
<comment type="caution">
    <text evidence="6">The sequence shown here is derived from an EMBL/GenBank/DDBJ whole genome shotgun (WGS) entry which is preliminary data.</text>
</comment>
<accession>A0A4V3FUQ8</accession>
<dbReference type="PANTHER" id="PTHR24421:SF61">
    <property type="entry name" value="OXYGEN SENSOR HISTIDINE KINASE NREB"/>
    <property type="match status" value="1"/>
</dbReference>
<dbReference type="Pfam" id="PF02518">
    <property type="entry name" value="HATPase_c"/>
    <property type="match status" value="1"/>
</dbReference>
<dbReference type="SUPFAM" id="SSF55874">
    <property type="entry name" value="ATPase domain of HSP90 chaperone/DNA topoisomerase II/histidine kinase"/>
    <property type="match status" value="1"/>
</dbReference>
<sequence>MAGSCGALGLLTTPARVLPLAVLVVVTVTVLPVLQSHWHHRPQRVFQAVNAVVITLVGLSQVVIGPKQPSAWIFAVVSIASATCHFEWPATPWTAGGITVLGVLGFCGGSWLAGGGPAVADGVRLLVQATLVRVGLSLARRAARTSDDAIDRAARHKVAASVAQARRATERAMLATLHDTASTTLLMVSRTDSDDLTWLREQAGRDLARLAAPPPDPSGHVDLSELLDSLTAFRGMNVSLDIPPRVVLPADAGLAVFDGVREALENIRRHTSDRRPRISARVDDESLHVQVQDRGPGFRQEDVPLHRCGLAYSIQARMTAAGGRADVHSVPGTGTTIVWTWPNA</sequence>
<dbReference type="CDD" id="cd16917">
    <property type="entry name" value="HATPase_UhpB-NarQ-NarX-like"/>
    <property type="match status" value="1"/>
</dbReference>
<feature type="transmembrane region" description="Helical" evidence="4">
    <location>
        <begin position="95"/>
        <end position="114"/>
    </location>
</feature>
<keyword evidence="4" id="KW-1133">Transmembrane helix</keyword>
<feature type="domain" description="Histidine kinase/HSP90-like ATPase" evidence="5">
    <location>
        <begin position="260"/>
        <end position="342"/>
    </location>
</feature>
<evidence type="ECO:0000313" key="7">
    <source>
        <dbReference type="Proteomes" id="UP000294927"/>
    </source>
</evidence>
<evidence type="ECO:0000313" key="6">
    <source>
        <dbReference type="EMBL" id="TDV56181.1"/>
    </source>
</evidence>
<evidence type="ECO:0000256" key="2">
    <source>
        <dbReference type="ARBA" id="ARBA00022777"/>
    </source>
</evidence>
<dbReference type="InterPro" id="IPR036890">
    <property type="entry name" value="HATPase_C_sf"/>
</dbReference>
<evidence type="ECO:0000259" key="5">
    <source>
        <dbReference type="Pfam" id="PF02518"/>
    </source>
</evidence>
<name>A0A4V3FUQ8_9PSEU</name>
<dbReference type="GO" id="GO:0000160">
    <property type="term" value="P:phosphorelay signal transduction system"/>
    <property type="evidence" value="ECO:0007669"/>
    <property type="project" value="UniProtKB-KW"/>
</dbReference>
<evidence type="ECO:0000256" key="1">
    <source>
        <dbReference type="ARBA" id="ARBA00022679"/>
    </source>
</evidence>
<gene>
    <name evidence="6" type="ORF">CLV71_102247</name>
</gene>
<reference evidence="6 7" key="1">
    <citation type="submission" date="2019-03" db="EMBL/GenBank/DDBJ databases">
        <title>Genomic Encyclopedia of Archaeal and Bacterial Type Strains, Phase II (KMG-II): from individual species to whole genera.</title>
        <authorList>
            <person name="Goeker M."/>
        </authorList>
    </citation>
    <scope>NUCLEOTIDE SEQUENCE [LARGE SCALE GENOMIC DNA]</scope>
    <source>
        <strain evidence="6 7">DSM 45499</strain>
    </source>
</reference>
<keyword evidence="7" id="KW-1185">Reference proteome</keyword>
<dbReference type="Proteomes" id="UP000294927">
    <property type="component" value="Unassembled WGS sequence"/>
</dbReference>
<dbReference type="PANTHER" id="PTHR24421">
    <property type="entry name" value="NITRATE/NITRITE SENSOR PROTEIN NARX-RELATED"/>
    <property type="match status" value="1"/>
</dbReference>
<keyword evidence="1" id="KW-0808">Transferase</keyword>
<evidence type="ECO:0000256" key="4">
    <source>
        <dbReference type="SAM" id="Phobius"/>
    </source>
</evidence>
<keyword evidence="3" id="KW-0902">Two-component regulatory system</keyword>
<keyword evidence="4" id="KW-0472">Membrane</keyword>
<dbReference type="Gene3D" id="3.30.565.10">
    <property type="entry name" value="Histidine kinase-like ATPase, C-terminal domain"/>
    <property type="match status" value="1"/>
</dbReference>